<dbReference type="Pfam" id="PF01036">
    <property type="entry name" value="Bac_rhodopsin"/>
    <property type="match status" value="1"/>
</dbReference>
<evidence type="ECO:0000256" key="9">
    <source>
        <dbReference type="ARBA" id="ARBA00023136"/>
    </source>
</evidence>
<dbReference type="Gene3D" id="1.20.1070.10">
    <property type="entry name" value="Rhodopsin 7-helix transmembrane proteins"/>
    <property type="match status" value="1"/>
</dbReference>
<evidence type="ECO:0000313" key="14">
    <source>
        <dbReference type="Proteomes" id="UP000654075"/>
    </source>
</evidence>
<dbReference type="PANTHER" id="PTHR28286:SF2">
    <property type="entry name" value="BACTERIORHODOPSIN _OPSIN, NOPA (EUROFUNG)"/>
    <property type="match status" value="1"/>
</dbReference>
<dbReference type="AlphaFoldDB" id="A0A813DV07"/>
<keyword evidence="3" id="KW-0600">Photoreceptor protein</keyword>
<feature type="transmembrane region" description="Helical" evidence="12">
    <location>
        <begin position="109"/>
        <end position="129"/>
    </location>
</feature>
<feature type="transmembrane region" description="Helical" evidence="12">
    <location>
        <begin position="161"/>
        <end position="179"/>
    </location>
</feature>
<evidence type="ECO:0000313" key="13">
    <source>
        <dbReference type="EMBL" id="CAE8592496.1"/>
    </source>
</evidence>
<dbReference type="EMBL" id="CAJNNV010005714">
    <property type="protein sequence ID" value="CAE8592496.1"/>
    <property type="molecule type" value="Genomic_DNA"/>
</dbReference>
<keyword evidence="6" id="KW-0681">Retinal protein</keyword>
<evidence type="ECO:0000256" key="2">
    <source>
        <dbReference type="ARBA" id="ARBA00008130"/>
    </source>
</evidence>
<keyword evidence="9 12" id="KW-0472">Membrane</keyword>
<evidence type="ECO:0000256" key="8">
    <source>
        <dbReference type="ARBA" id="ARBA00022991"/>
    </source>
</evidence>
<feature type="transmembrane region" description="Helical" evidence="12">
    <location>
        <begin position="136"/>
        <end position="155"/>
    </location>
</feature>
<evidence type="ECO:0000256" key="3">
    <source>
        <dbReference type="ARBA" id="ARBA00022543"/>
    </source>
</evidence>
<evidence type="ECO:0000256" key="4">
    <source>
        <dbReference type="ARBA" id="ARBA00022606"/>
    </source>
</evidence>
<comment type="similarity">
    <text evidence="2">Belongs to the archaeal/bacterial/fungal opsin family.</text>
</comment>
<comment type="subcellular location">
    <subcellularLocation>
        <location evidence="1">Membrane</location>
        <topology evidence="1">Multi-pass membrane protein</topology>
    </subcellularLocation>
</comment>
<name>A0A813DV07_POLGL</name>
<gene>
    <name evidence="13" type="ORF">PGLA1383_LOCUS11149</name>
</gene>
<feature type="transmembrane region" description="Helical" evidence="12">
    <location>
        <begin position="28"/>
        <end position="47"/>
    </location>
</feature>
<dbReference type="GO" id="GO:0007602">
    <property type="term" value="P:phototransduction"/>
    <property type="evidence" value="ECO:0007669"/>
    <property type="project" value="UniProtKB-KW"/>
</dbReference>
<comment type="caution">
    <text evidence="13">The sequence shown here is derived from an EMBL/GenBank/DDBJ whole genome shotgun (WGS) entry which is preliminary data.</text>
</comment>
<keyword evidence="7 12" id="KW-1133">Transmembrane helix</keyword>
<dbReference type="GO" id="GO:0005886">
    <property type="term" value="C:plasma membrane"/>
    <property type="evidence" value="ECO:0007669"/>
    <property type="project" value="TreeGrafter"/>
</dbReference>
<dbReference type="SMART" id="SM01021">
    <property type="entry name" value="Bac_rhodopsin"/>
    <property type="match status" value="1"/>
</dbReference>
<keyword evidence="10" id="KW-0675">Receptor</keyword>
<feature type="region of interest" description="Disordered" evidence="11">
    <location>
        <begin position="873"/>
        <end position="901"/>
    </location>
</feature>
<proteinExistence type="inferred from homology"/>
<keyword evidence="5 12" id="KW-0812">Transmembrane</keyword>
<sequence length="901" mass="98931">MSGRQLEVVSGAAPEGCSEQLEFEGASTVAQIIQGVAFIALAIFLLFANNAKLGSSSKQPLEQRYNTVCTIAAAIALFSGFFNVLQMTGLDNFDLPRSTKYTLDLARPVEWLLTCPLIQLSLVILGGARIPSYRKFMMPLLSASTLLCGTAAMFSSGGMQWAWFGFGFCIFLLFTYYNIQQIYENSDGEETFFKGASDYRALTVIVIVTWGPFPLWFILSPEGVGLVQDIQTIQVGWAVLNIVSKFGYICHLQYVKTKYCRKLEATRELYVLDPLAVEDAPAAEGGKLGKGELEDHAGDQPGDDMKIQTLIKETMVSLGLTSHCERFLKLMLDAGITSTDILERVTQDRAHDLNLPWSLVDAVSKRWKSEKMELGQDQGGLILEDPFKKMLAEGKARHAAKVSPNTNFGNVSDLSNFYAPALPGSYTPPVAQNFAAMMSDSRAGAMEEQMAVMMDKLDALANLIQSVNQKVEFSQEALSQRMDFSQVSLLQSVNSSQMLLHKLDSSQDTVLQQVASQKDVLQKVSTVQDKLLDAITGSSDSVKQDLLATVANSSDALLKKLDASQELLMKKQGESLTVLTEVRQSQQHMASKMDSNQELTARHTVEAESRLDSKLHGVTAELTNVCKMSASDLSKVLHKDMSTVARQNEATIEVLEKGMAGQEERMVDVRRQSMMVMDMLTNTQERVMRSADTIESVARSELHRPTQSDDQSAVFEVQIRGILSSEMGRLQRSLQETLLGSEDMDDAQSSVRQPRVKNLLGSMVERLEAASRRLEESACSESGATSVKGGSLTTKEVEEVVRCEMAAMALALAQQQRDLAEENASKVASDVGSTVRGELLETNKQLQSIERKVDEFGGTVEQSMGRFEQRVEKVMASSAGQPGADGSQKEARRKPNAADRG</sequence>
<dbReference type="Proteomes" id="UP000654075">
    <property type="component" value="Unassembled WGS sequence"/>
</dbReference>
<evidence type="ECO:0000256" key="12">
    <source>
        <dbReference type="SAM" id="Phobius"/>
    </source>
</evidence>
<evidence type="ECO:0000256" key="10">
    <source>
        <dbReference type="ARBA" id="ARBA00023170"/>
    </source>
</evidence>
<keyword evidence="4" id="KW-0716">Sensory transduction</keyword>
<dbReference type="GO" id="GO:0009881">
    <property type="term" value="F:photoreceptor activity"/>
    <property type="evidence" value="ECO:0007669"/>
    <property type="project" value="UniProtKB-KW"/>
</dbReference>
<dbReference type="OrthoDB" id="536545at2759"/>
<dbReference type="InterPro" id="IPR001425">
    <property type="entry name" value="Arc/bac/fun_rhodopsins"/>
</dbReference>
<evidence type="ECO:0000256" key="6">
    <source>
        <dbReference type="ARBA" id="ARBA00022925"/>
    </source>
</evidence>
<feature type="transmembrane region" description="Helical" evidence="12">
    <location>
        <begin position="68"/>
        <end position="89"/>
    </location>
</feature>
<dbReference type="OMA" id="MSTEIHI"/>
<organism evidence="13 14">
    <name type="scientific">Polarella glacialis</name>
    <name type="common">Dinoflagellate</name>
    <dbReference type="NCBI Taxonomy" id="89957"/>
    <lineage>
        <taxon>Eukaryota</taxon>
        <taxon>Sar</taxon>
        <taxon>Alveolata</taxon>
        <taxon>Dinophyceae</taxon>
        <taxon>Suessiales</taxon>
        <taxon>Suessiaceae</taxon>
        <taxon>Polarella</taxon>
    </lineage>
</organism>
<reference evidence="13" key="1">
    <citation type="submission" date="2021-02" db="EMBL/GenBank/DDBJ databases">
        <authorList>
            <person name="Dougan E. K."/>
            <person name="Rhodes N."/>
            <person name="Thang M."/>
            <person name="Chan C."/>
        </authorList>
    </citation>
    <scope>NUCLEOTIDE SEQUENCE</scope>
</reference>
<evidence type="ECO:0000256" key="7">
    <source>
        <dbReference type="ARBA" id="ARBA00022989"/>
    </source>
</evidence>
<evidence type="ECO:0000256" key="5">
    <source>
        <dbReference type="ARBA" id="ARBA00022692"/>
    </source>
</evidence>
<evidence type="ECO:0000256" key="1">
    <source>
        <dbReference type="ARBA" id="ARBA00004141"/>
    </source>
</evidence>
<keyword evidence="8" id="KW-0157">Chromophore</keyword>
<accession>A0A813DV07</accession>
<protein>
    <submittedName>
        <fullName evidence="13">Uncharacterized protein</fullName>
    </submittedName>
</protein>
<feature type="transmembrane region" description="Helical" evidence="12">
    <location>
        <begin position="199"/>
        <end position="219"/>
    </location>
</feature>
<keyword evidence="14" id="KW-1185">Reference proteome</keyword>
<dbReference type="SUPFAM" id="SSF81321">
    <property type="entry name" value="Family A G protein-coupled receptor-like"/>
    <property type="match status" value="1"/>
</dbReference>
<dbReference type="PANTHER" id="PTHR28286">
    <property type="match status" value="1"/>
</dbReference>
<evidence type="ECO:0000256" key="11">
    <source>
        <dbReference type="SAM" id="MobiDB-lite"/>
    </source>
</evidence>